<dbReference type="InterPro" id="IPR039779">
    <property type="entry name" value="RFX-like"/>
</dbReference>
<dbReference type="GO" id="GO:0000978">
    <property type="term" value="F:RNA polymerase II cis-regulatory region sequence-specific DNA binding"/>
    <property type="evidence" value="ECO:0007669"/>
    <property type="project" value="TreeGrafter"/>
</dbReference>
<evidence type="ECO:0000256" key="3">
    <source>
        <dbReference type="ARBA" id="ARBA00022491"/>
    </source>
</evidence>
<evidence type="ECO:0000256" key="1">
    <source>
        <dbReference type="ARBA" id="ARBA00004123"/>
    </source>
</evidence>
<reference evidence="13" key="1">
    <citation type="submission" date="2021-01" db="EMBL/GenBank/DDBJ databases">
        <authorList>
            <person name="Zahm M."/>
            <person name="Roques C."/>
            <person name="Cabau C."/>
            <person name="Klopp C."/>
            <person name="Donnadieu C."/>
            <person name="Jouanno E."/>
            <person name="Lampietro C."/>
            <person name="Louis A."/>
            <person name="Herpin A."/>
            <person name="Echchiki A."/>
            <person name="Berthelot C."/>
            <person name="Parey E."/>
            <person name="Roest-Crollius H."/>
            <person name="Braasch I."/>
            <person name="Postlethwait J."/>
            <person name="Bobe J."/>
            <person name="Montfort J."/>
            <person name="Bouchez O."/>
            <person name="Begum T."/>
            <person name="Mejri S."/>
            <person name="Adams A."/>
            <person name="Chen W.-J."/>
            <person name="Guiguen Y."/>
        </authorList>
    </citation>
    <scope>NUCLEOTIDE SEQUENCE</scope>
    <source>
        <tissue evidence="13">Blood</tissue>
    </source>
</reference>
<evidence type="ECO:0000256" key="8">
    <source>
        <dbReference type="ARBA" id="ARBA00023242"/>
    </source>
</evidence>
<dbReference type="InterPro" id="IPR036390">
    <property type="entry name" value="WH_DNA-bd_sf"/>
</dbReference>
<accession>A0A8T3E6P9</accession>
<dbReference type="Pfam" id="PF25340">
    <property type="entry name" value="BCD_RFX"/>
    <property type="match status" value="1"/>
</dbReference>
<protein>
    <recommendedName>
        <fullName evidence="9">Transcription factor RFX3</fullName>
    </recommendedName>
    <alternativeName>
        <fullName evidence="10">Regulatory factor X 3</fullName>
    </alternativeName>
</protein>
<comment type="caution">
    <text evidence="13">The sequence shown here is derived from an EMBL/GenBank/DDBJ whole genome shotgun (WGS) entry which is preliminary data.</text>
</comment>
<evidence type="ECO:0000313" key="13">
    <source>
        <dbReference type="EMBL" id="KAI1905131.1"/>
    </source>
</evidence>
<keyword evidence="6" id="KW-0238">DNA-binding</keyword>
<keyword evidence="7" id="KW-0804">Transcription</keyword>
<evidence type="ECO:0000256" key="4">
    <source>
        <dbReference type="ARBA" id="ARBA00022782"/>
    </source>
</evidence>
<dbReference type="Pfam" id="PF04589">
    <property type="entry name" value="RFX1_trans_act"/>
    <property type="match status" value="1"/>
</dbReference>
<keyword evidence="4" id="KW-0221">Differentiation</keyword>
<evidence type="ECO:0000256" key="6">
    <source>
        <dbReference type="ARBA" id="ARBA00023125"/>
    </source>
</evidence>
<proteinExistence type="predicted"/>
<dbReference type="EMBL" id="JAERUA010000001">
    <property type="protein sequence ID" value="KAI1905131.1"/>
    <property type="molecule type" value="Genomic_DNA"/>
</dbReference>
<dbReference type="InterPro" id="IPR036388">
    <property type="entry name" value="WH-like_DNA-bd_sf"/>
</dbReference>
<evidence type="ECO:0000256" key="11">
    <source>
        <dbReference type="SAM" id="MobiDB-lite"/>
    </source>
</evidence>
<keyword evidence="2" id="KW-0217">Developmental protein</keyword>
<dbReference type="PANTHER" id="PTHR12619:SF20">
    <property type="entry name" value="TRANSCRIPTION FACTOR RFX3"/>
    <property type="match status" value="1"/>
</dbReference>
<evidence type="ECO:0000259" key="12">
    <source>
        <dbReference type="PROSITE" id="PS51526"/>
    </source>
</evidence>
<dbReference type="Pfam" id="PF02257">
    <property type="entry name" value="RFX_DNA_binding"/>
    <property type="match status" value="1"/>
</dbReference>
<evidence type="ECO:0000256" key="5">
    <source>
        <dbReference type="ARBA" id="ARBA00023015"/>
    </source>
</evidence>
<keyword evidence="3" id="KW-0678">Repressor</keyword>
<dbReference type="Gene3D" id="1.10.10.10">
    <property type="entry name" value="Winged helix-like DNA-binding domain superfamily/Winged helix DNA-binding domain"/>
    <property type="match status" value="1"/>
</dbReference>
<organism evidence="13 14">
    <name type="scientific">Albula goreensis</name>
    <dbReference type="NCBI Taxonomy" id="1534307"/>
    <lineage>
        <taxon>Eukaryota</taxon>
        <taxon>Metazoa</taxon>
        <taxon>Chordata</taxon>
        <taxon>Craniata</taxon>
        <taxon>Vertebrata</taxon>
        <taxon>Euteleostomi</taxon>
        <taxon>Actinopterygii</taxon>
        <taxon>Neopterygii</taxon>
        <taxon>Teleostei</taxon>
        <taxon>Albuliformes</taxon>
        <taxon>Albulidae</taxon>
        <taxon>Albula</taxon>
    </lineage>
</organism>
<feature type="compositionally biased region" description="Basic and acidic residues" evidence="11">
    <location>
        <begin position="724"/>
        <end position="753"/>
    </location>
</feature>
<sequence>MVPRMAKKQRHSHRSPGDCNPPPTTYCSITSTSTILINTFALSQGIMQTSEAGSDAGSSVPLQNTVSAQDVLTQQVAQTVSVQQQVQTVQQVQHVYPAQIQYVEENNGIYTNGNIRTYTYSEPQLYTQNSGGNYFNNQGSSTQVTSVVSSQALTDDGSGEGGLALGLTGGQIISTGTYLIESSSVENATAQPAAQTTRVSTATIEMAIETLQKSEGLSTQRSLLLNSHLQWLLENYETAEGVSLPRSTLYNHYLRHCQEQKLEPVNAASFGKLIRSIFMGLRTRRLGTRGNSKYHYYGIRVKPESPLNRLQEDMQYIALRQQPVHQKQRFKPVQKIDGLVEESFSGVSHHTPGGSEHHQHFLDASRALPEFVELNLAEASMDLITSEDLKTFQTLYREHCEAILDVVVNLQFSLIEKLWQTFWRYSSSSSAEGTTILENSGVSESEARLPQAKVLLLCKNEAVLKWMSACDYVMYQALVEILIPDVLRPIPSALTQAIRNFAKGLEGWLTNAMSAIPQKMIQTKVAAVSAFAQTLRRYTSLNHLAQAARAVLQNDSQINQMLSDLNRVDFTNVQEQASWVCQCEEGIVQRVEQDFKAMLQKQSSLEQWAAWLDSVVSQVLKPCEGLPTFPKAARQFLLKWSFYSSMVIRDLTLRSAASFGSFHLIRLLYDEYMFYLVEHRVAKATGDTPIGVMGEFDDFKIMSPANIDKEEASEMESDLEEEIKESGEPLAKRGKVEAEVVQERSWEDRGKRL</sequence>
<dbReference type="Proteomes" id="UP000829720">
    <property type="component" value="Unassembled WGS sequence"/>
</dbReference>
<dbReference type="OrthoDB" id="10056949at2759"/>
<dbReference type="SUPFAM" id="SSF46785">
    <property type="entry name" value="Winged helix' DNA-binding domain"/>
    <property type="match status" value="1"/>
</dbReference>
<evidence type="ECO:0000256" key="2">
    <source>
        <dbReference type="ARBA" id="ARBA00022473"/>
    </source>
</evidence>
<dbReference type="PANTHER" id="PTHR12619">
    <property type="entry name" value="RFX TRANSCRIPTION FACTOR FAMILY"/>
    <property type="match status" value="1"/>
</dbReference>
<evidence type="ECO:0000313" key="14">
    <source>
        <dbReference type="Proteomes" id="UP000829720"/>
    </source>
</evidence>
<evidence type="ECO:0000256" key="7">
    <source>
        <dbReference type="ARBA" id="ARBA00023163"/>
    </source>
</evidence>
<dbReference type="InterPro" id="IPR007668">
    <property type="entry name" value="RFX1_trans_act"/>
</dbReference>
<dbReference type="GO" id="GO:0000981">
    <property type="term" value="F:DNA-binding transcription factor activity, RNA polymerase II-specific"/>
    <property type="evidence" value="ECO:0007669"/>
    <property type="project" value="TreeGrafter"/>
</dbReference>
<dbReference type="GO" id="GO:0005634">
    <property type="term" value="C:nucleus"/>
    <property type="evidence" value="ECO:0007669"/>
    <property type="project" value="UniProtKB-SubCell"/>
</dbReference>
<dbReference type="PROSITE" id="PS51526">
    <property type="entry name" value="RFX_DBD"/>
    <property type="match status" value="1"/>
</dbReference>
<evidence type="ECO:0000256" key="9">
    <source>
        <dbReference type="ARBA" id="ARBA00040859"/>
    </source>
</evidence>
<feature type="region of interest" description="Disordered" evidence="11">
    <location>
        <begin position="1"/>
        <end position="24"/>
    </location>
</feature>
<gene>
    <name evidence="13" type="ORF">AGOR_G00012960</name>
</gene>
<dbReference type="InterPro" id="IPR057321">
    <property type="entry name" value="RFX1-4/6/8-like_BCD"/>
</dbReference>
<dbReference type="GO" id="GO:0030154">
    <property type="term" value="P:cell differentiation"/>
    <property type="evidence" value="ECO:0007669"/>
    <property type="project" value="UniProtKB-KW"/>
</dbReference>
<name>A0A8T3E6P9_9TELE</name>
<feature type="compositionally biased region" description="Acidic residues" evidence="11">
    <location>
        <begin position="713"/>
        <end position="723"/>
    </location>
</feature>
<dbReference type="InterPro" id="IPR003150">
    <property type="entry name" value="DNA-bd_RFX"/>
</dbReference>
<comment type="subcellular location">
    <subcellularLocation>
        <location evidence="1">Nucleus</location>
    </subcellularLocation>
</comment>
<dbReference type="AlphaFoldDB" id="A0A8T3E6P9"/>
<feature type="domain" description="RFX-type winged-helix" evidence="12">
    <location>
        <begin position="228"/>
        <end position="303"/>
    </location>
</feature>
<feature type="compositionally biased region" description="Basic residues" evidence="11">
    <location>
        <begin position="1"/>
        <end position="14"/>
    </location>
</feature>
<dbReference type="FunFam" id="1.10.10.10:FF:000017">
    <property type="entry name" value="transcription factor RFX3 isoform X1"/>
    <property type="match status" value="1"/>
</dbReference>
<keyword evidence="8" id="KW-0539">Nucleus</keyword>
<evidence type="ECO:0000256" key="10">
    <source>
        <dbReference type="ARBA" id="ARBA00042137"/>
    </source>
</evidence>
<keyword evidence="14" id="KW-1185">Reference proteome</keyword>
<feature type="region of interest" description="Disordered" evidence="11">
    <location>
        <begin position="710"/>
        <end position="753"/>
    </location>
</feature>
<keyword evidence="5" id="KW-0805">Transcription regulation</keyword>